<keyword evidence="20 37" id="KW-1133">Transmembrane helix</keyword>
<evidence type="ECO:0000256" key="6">
    <source>
        <dbReference type="ARBA" id="ARBA00010370"/>
    </source>
</evidence>
<evidence type="ECO:0000256" key="19">
    <source>
        <dbReference type="ARBA" id="ARBA00022919"/>
    </source>
</evidence>
<feature type="binding site" evidence="34">
    <location>
        <position position="557"/>
    </location>
    <ligand>
        <name>Ca(2+)</name>
        <dbReference type="ChEBI" id="CHEBI:29108"/>
        <label>4</label>
    </ligand>
</feature>
<keyword evidence="24" id="KW-0865">Zymogen</keyword>
<evidence type="ECO:0000256" key="12">
    <source>
        <dbReference type="ARBA" id="ARBA00022692"/>
    </source>
</evidence>
<feature type="binding site" evidence="34">
    <location>
        <position position="321"/>
    </location>
    <ligand>
        <name>Ca(2+)</name>
        <dbReference type="ChEBI" id="CHEBI:29108"/>
        <label>2</label>
    </ligand>
</feature>
<dbReference type="InterPro" id="IPR036365">
    <property type="entry name" value="PGBD-like_sf"/>
</dbReference>
<dbReference type="Pfam" id="PF00413">
    <property type="entry name" value="Peptidase_M10"/>
    <property type="match status" value="1"/>
</dbReference>
<dbReference type="InterPro" id="IPR018487">
    <property type="entry name" value="Hemopexin-like_repeat"/>
</dbReference>
<dbReference type="InterPro" id="IPR024079">
    <property type="entry name" value="MetalloPept_cat_dom_sf"/>
</dbReference>
<dbReference type="FunFam" id="2.110.10.10:FF:000002">
    <property type="entry name" value="Matrix metallopeptidase 3"/>
    <property type="match status" value="1"/>
</dbReference>
<reference evidence="39" key="1">
    <citation type="submission" date="2022-07" db="EMBL/GenBank/DDBJ databases">
        <title>Chromosome-level genome of Muraenolepis orangiensis.</title>
        <authorList>
            <person name="Kim J."/>
        </authorList>
    </citation>
    <scope>NUCLEOTIDE SEQUENCE</scope>
    <source>
        <strain evidence="39">KU_S4_2022</strain>
        <tissue evidence="39">Muscle</tissue>
    </source>
</reference>
<dbReference type="GO" id="GO:0008270">
    <property type="term" value="F:zinc ion binding"/>
    <property type="evidence" value="ECO:0007669"/>
    <property type="project" value="InterPro"/>
</dbReference>
<feature type="binding site" evidence="34">
    <location>
        <position position="351"/>
    </location>
    <ligand>
        <name>Zn(2+)</name>
        <dbReference type="ChEBI" id="CHEBI:29105"/>
        <label>2</label>
        <note>catalytic</note>
    </ligand>
</feature>
<dbReference type="SUPFAM" id="SSF55486">
    <property type="entry name" value="Metalloproteases ('zincins'), catalytic domain"/>
    <property type="match status" value="1"/>
</dbReference>
<dbReference type="Gene3D" id="3.40.390.10">
    <property type="entry name" value="Collagenase (Catalytic Domain)"/>
    <property type="match status" value="1"/>
</dbReference>
<feature type="domain" description="Peptidase metallopeptidase" evidence="38">
    <location>
        <begin position="233"/>
        <end position="391"/>
    </location>
</feature>
<evidence type="ECO:0000256" key="31">
    <source>
        <dbReference type="PIRSR" id="PIRSR608901-1"/>
    </source>
</evidence>
<dbReference type="InterPro" id="IPR018486">
    <property type="entry name" value="Hemopexin_CS"/>
</dbReference>
<keyword evidence="22" id="KW-0177">Collagen degradation</keyword>
<comment type="similarity">
    <text evidence="6">Belongs to the peptidase M10A family.</text>
</comment>
<feature type="binding site" evidence="34">
    <location>
        <position position="330"/>
    </location>
    <ligand>
        <name>Ca(2+)</name>
        <dbReference type="ChEBI" id="CHEBI:29108"/>
        <label>1</label>
    </ligand>
</feature>
<accession>A0A9Q0DJD4</accession>
<dbReference type="InterPro" id="IPR000585">
    <property type="entry name" value="Hemopexin-like_dom"/>
</dbReference>
<evidence type="ECO:0000256" key="37">
    <source>
        <dbReference type="SAM" id="Phobius"/>
    </source>
</evidence>
<feature type="binding site" evidence="34">
    <location>
        <position position="312"/>
    </location>
    <ligand>
        <name>Zn(2+)</name>
        <dbReference type="ChEBI" id="CHEBI:29105"/>
        <label>1</label>
    </ligand>
</feature>
<feature type="repeat" description="Hemopexin" evidence="36">
    <location>
        <begin position="553"/>
        <end position="596"/>
    </location>
</feature>
<dbReference type="GO" id="GO:0016020">
    <property type="term" value="C:membrane"/>
    <property type="evidence" value="ECO:0007669"/>
    <property type="project" value="UniProtKB-SubCell"/>
</dbReference>
<feature type="repeat" description="Hemopexin" evidence="36">
    <location>
        <begin position="408"/>
        <end position="457"/>
    </location>
</feature>
<dbReference type="PANTHER" id="PTHR10201">
    <property type="entry name" value="MATRIX METALLOPROTEINASE"/>
    <property type="match status" value="1"/>
</dbReference>
<evidence type="ECO:0000256" key="27">
    <source>
        <dbReference type="ARBA" id="ARBA00031807"/>
    </source>
</evidence>
<gene>
    <name evidence="39" type="ORF">NHX12_010329</name>
</gene>
<evidence type="ECO:0000256" key="2">
    <source>
        <dbReference type="ARBA" id="ARBA00004498"/>
    </source>
</evidence>
<dbReference type="CDD" id="cd04278">
    <property type="entry name" value="ZnMc_MMP"/>
    <property type="match status" value="1"/>
</dbReference>
<comment type="caution">
    <text evidence="39">The sequence shown here is derived from an EMBL/GenBank/DDBJ whole genome shotgun (WGS) entry which is preliminary data.</text>
</comment>
<comment type="catalytic activity">
    <reaction evidence="29">
        <text>an N-acylsphing-4-enine + H2O = sphing-4-enine + a fatty acid</text>
        <dbReference type="Rhea" id="RHEA:20856"/>
        <dbReference type="ChEBI" id="CHEBI:15377"/>
        <dbReference type="ChEBI" id="CHEBI:28868"/>
        <dbReference type="ChEBI" id="CHEBI:52639"/>
        <dbReference type="ChEBI" id="CHEBI:57756"/>
        <dbReference type="EC" id="3.5.1.23"/>
    </reaction>
    <physiologicalReaction direction="left-to-right" evidence="29">
        <dbReference type="Rhea" id="RHEA:20857"/>
    </physiologicalReaction>
</comment>
<feature type="binding site" evidence="34">
    <location>
        <position position="357"/>
    </location>
    <ligand>
        <name>Zn(2+)</name>
        <dbReference type="ChEBI" id="CHEBI:29105"/>
        <label>2</label>
        <note>catalytic</note>
    </ligand>
</feature>
<feature type="transmembrane region" description="Helical" evidence="37">
    <location>
        <begin position="64"/>
        <end position="86"/>
    </location>
</feature>
<evidence type="ECO:0000256" key="18">
    <source>
        <dbReference type="ARBA" id="ARBA00022837"/>
    </source>
</evidence>
<keyword evidence="19" id="KW-0443">Lipid metabolism</keyword>
<keyword evidence="16" id="KW-0378">Hydrolase</keyword>
<evidence type="ECO:0000256" key="11">
    <source>
        <dbReference type="ARBA" id="ARBA00022670"/>
    </source>
</evidence>
<evidence type="ECO:0000256" key="17">
    <source>
        <dbReference type="ARBA" id="ARBA00022833"/>
    </source>
</evidence>
<dbReference type="InterPro" id="IPR006026">
    <property type="entry name" value="Peptidase_Metallo"/>
</dbReference>
<proteinExistence type="inferred from homology"/>
<keyword evidence="17 32" id="KW-0862">Zinc</keyword>
<feature type="binding site" evidence="34">
    <location>
        <position position="330"/>
    </location>
    <ligand>
        <name>Ca(2+)</name>
        <dbReference type="ChEBI" id="CHEBI:29108"/>
        <label>3</label>
    </ligand>
</feature>
<evidence type="ECO:0000256" key="29">
    <source>
        <dbReference type="ARBA" id="ARBA00048323"/>
    </source>
</evidence>
<comment type="subcellular location">
    <subcellularLocation>
        <location evidence="1">Membrane</location>
        <topology evidence="1">Multi-pass membrane protein</topology>
    </subcellularLocation>
    <subcellularLocation>
        <location evidence="2">Secreted</location>
        <location evidence="2">Extracellular space</location>
        <location evidence="2">Extracellular matrix</location>
    </subcellularLocation>
</comment>
<keyword evidence="14" id="KW-0732">Signal</keyword>
<dbReference type="SUPFAM" id="SSF47090">
    <property type="entry name" value="PGBD-like"/>
    <property type="match status" value="1"/>
</dbReference>
<feature type="binding site" evidence="34">
    <location>
        <position position="299"/>
    </location>
    <ligand>
        <name>Zn(2+)</name>
        <dbReference type="ChEBI" id="CHEBI:29105"/>
        <label>1</label>
    </ligand>
</feature>
<dbReference type="GO" id="GO:0004222">
    <property type="term" value="F:metalloendopeptidase activity"/>
    <property type="evidence" value="ECO:0007669"/>
    <property type="project" value="InterPro"/>
</dbReference>
<evidence type="ECO:0000256" key="32">
    <source>
        <dbReference type="PIRSR" id="PIRSR608901-2"/>
    </source>
</evidence>
<evidence type="ECO:0000313" key="39">
    <source>
        <dbReference type="EMBL" id="KAJ3589484.1"/>
    </source>
</evidence>
<evidence type="ECO:0000256" key="24">
    <source>
        <dbReference type="ARBA" id="ARBA00023145"/>
    </source>
</evidence>
<keyword evidence="19" id="KW-0746">Sphingolipid metabolism</keyword>
<comment type="similarity">
    <text evidence="5">Belongs to the alkaline ceramidase family.</text>
</comment>
<dbReference type="PROSITE" id="PS00024">
    <property type="entry name" value="HEMOPEXIN"/>
    <property type="match status" value="2"/>
</dbReference>
<feature type="binding site" evidence="34">
    <location>
        <position position="304"/>
    </location>
    <ligand>
        <name>Ca(2+)</name>
        <dbReference type="ChEBI" id="CHEBI:29108"/>
        <label>3</label>
    </ligand>
</feature>
<dbReference type="GO" id="GO:0030574">
    <property type="term" value="P:collagen catabolic process"/>
    <property type="evidence" value="ECO:0007669"/>
    <property type="project" value="UniProtKB-KW"/>
</dbReference>
<dbReference type="InterPro" id="IPR002477">
    <property type="entry name" value="Peptidoglycan-bd-like"/>
</dbReference>
<dbReference type="SUPFAM" id="SSF50923">
    <property type="entry name" value="Hemopexin-like domain"/>
    <property type="match status" value="1"/>
</dbReference>
<name>A0A9Q0DJD4_9TELE</name>
<feature type="binding site" evidence="31">
    <location>
        <position position="19"/>
    </location>
    <ligand>
        <name>Ca(2+)</name>
        <dbReference type="ChEBI" id="CHEBI:29108"/>
    </ligand>
</feature>
<evidence type="ECO:0000256" key="33">
    <source>
        <dbReference type="PIRSR" id="PIRSR621190-1"/>
    </source>
</evidence>
<dbReference type="CDD" id="cd00094">
    <property type="entry name" value="HX"/>
    <property type="match status" value="1"/>
</dbReference>
<dbReference type="EMBL" id="JANIIK010000115">
    <property type="protein sequence ID" value="KAJ3589484.1"/>
    <property type="molecule type" value="Genomic_DNA"/>
</dbReference>
<dbReference type="SMART" id="SM00235">
    <property type="entry name" value="ZnMc"/>
    <property type="match status" value="1"/>
</dbReference>
<keyword evidence="12 37" id="KW-0812">Transmembrane</keyword>
<dbReference type="InterPro" id="IPR008901">
    <property type="entry name" value="ACER"/>
</dbReference>
<feature type="binding site" evidence="34">
    <location>
        <position position="365"/>
    </location>
    <ligand>
        <name>Zn(2+)</name>
        <dbReference type="ChEBI" id="CHEBI:29105"/>
        <label>2</label>
        <note>catalytic</note>
    </ligand>
</feature>
<dbReference type="GO" id="GO:0046512">
    <property type="term" value="P:sphingosine biosynthetic process"/>
    <property type="evidence" value="ECO:0007669"/>
    <property type="project" value="UniProtKB-ARBA"/>
</dbReference>
<dbReference type="OrthoDB" id="406838at2759"/>
<keyword evidence="9" id="KW-0964">Secreted</keyword>
<evidence type="ECO:0000256" key="9">
    <source>
        <dbReference type="ARBA" id="ARBA00022525"/>
    </source>
</evidence>
<evidence type="ECO:0000256" key="28">
    <source>
        <dbReference type="ARBA" id="ARBA00047401"/>
    </source>
</evidence>
<feature type="binding site" evidence="34">
    <location>
        <position position="347"/>
    </location>
    <ligand>
        <name>Zn(2+)</name>
        <dbReference type="ChEBI" id="CHEBI:29105"/>
        <label>2</label>
        <note>catalytic</note>
    </ligand>
</feature>
<dbReference type="Proteomes" id="UP001148018">
    <property type="component" value="Unassembled WGS sequence"/>
</dbReference>
<dbReference type="InterPro" id="IPR033739">
    <property type="entry name" value="M10A_MMP"/>
</dbReference>
<keyword evidence="11" id="KW-0645">Protease</keyword>
<feature type="binding site" evidence="34">
    <location>
        <position position="305"/>
    </location>
    <ligand>
        <name>Ca(2+)</name>
        <dbReference type="ChEBI" id="CHEBI:29108"/>
        <label>3</label>
    </ligand>
</feature>
<evidence type="ECO:0000256" key="30">
    <source>
        <dbReference type="ARBA" id="ARBA00049511"/>
    </source>
</evidence>
<feature type="disulfide bond" evidence="35">
    <location>
        <begin position="411"/>
        <end position="596"/>
    </location>
</feature>
<feature type="transmembrane region" description="Helical" evidence="37">
    <location>
        <begin position="34"/>
        <end position="52"/>
    </location>
</feature>
<dbReference type="Pfam" id="PF05875">
    <property type="entry name" value="Ceramidase"/>
    <property type="match status" value="1"/>
</dbReference>
<evidence type="ECO:0000256" key="13">
    <source>
        <dbReference type="ARBA" id="ARBA00022723"/>
    </source>
</evidence>
<dbReference type="GO" id="GO:0006508">
    <property type="term" value="P:proteolysis"/>
    <property type="evidence" value="ECO:0007669"/>
    <property type="project" value="UniProtKB-KW"/>
</dbReference>
<dbReference type="PANTHER" id="PTHR10201:SF165">
    <property type="entry name" value="COLLAGENASE 3"/>
    <property type="match status" value="1"/>
</dbReference>
<dbReference type="EC" id="3.5.1.23" evidence="7"/>
<comment type="cofactor">
    <cofactor evidence="34">
        <name>Ca(2+)</name>
        <dbReference type="ChEBI" id="CHEBI:29108"/>
    </cofactor>
    <text evidence="34">Can bind about 5 Ca(2+) ions per subunit.</text>
</comment>
<comment type="catalytic activity">
    <reaction evidence="30">
        <text>an N-acylsphinganine + H2O = sphinganine + a fatty acid</text>
        <dbReference type="Rhea" id="RHEA:33551"/>
        <dbReference type="ChEBI" id="CHEBI:15377"/>
        <dbReference type="ChEBI" id="CHEBI:28868"/>
        <dbReference type="ChEBI" id="CHEBI:31488"/>
        <dbReference type="ChEBI" id="CHEBI:57817"/>
    </reaction>
    <physiologicalReaction direction="left-to-right" evidence="30">
        <dbReference type="Rhea" id="RHEA:33552"/>
    </physiologicalReaction>
</comment>
<organism evidence="39 40">
    <name type="scientific">Muraenolepis orangiensis</name>
    <name type="common">Patagonian moray cod</name>
    <dbReference type="NCBI Taxonomy" id="630683"/>
    <lineage>
        <taxon>Eukaryota</taxon>
        <taxon>Metazoa</taxon>
        <taxon>Chordata</taxon>
        <taxon>Craniata</taxon>
        <taxon>Vertebrata</taxon>
        <taxon>Euteleostomi</taxon>
        <taxon>Actinopterygii</taxon>
        <taxon>Neopterygii</taxon>
        <taxon>Teleostei</taxon>
        <taxon>Neoteleostei</taxon>
        <taxon>Acanthomorphata</taxon>
        <taxon>Zeiogadaria</taxon>
        <taxon>Gadariae</taxon>
        <taxon>Gadiformes</taxon>
        <taxon>Muraenolepidoidei</taxon>
        <taxon>Muraenolepididae</taxon>
        <taxon>Muraenolepis</taxon>
    </lineage>
</organism>
<evidence type="ECO:0000256" key="1">
    <source>
        <dbReference type="ARBA" id="ARBA00004141"/>
    </source>
</evidence>
<comment type="catalytic activity">
    <reaction evidence="28">
        <text>N-(9Z-octadecenoyl)-sphing-4-enine + H2O = sphing-4-enine + (9Z)-octadecenoate</text>
        <dbReference type="Rhea" id="RHEA:41299"/>
        <dbReference type="ChEBI" id="CHEBI:15377"/>
        <dbReference type="ChEBI" id="CHEBI:30823"/>
        <dbReference type="ChEBI" id="CHEBI:57756"/>
        <dbReference type="ChEBI" id="CHEBI:77996"/>
    </reaction>
    <physiologicalReaction direction="left-to-right" evidence="28">
        <dbReference type="Rhea" id="RHEA:41300"/>
    </physiologicalReaction>
</comment>
<feature type="binding site" evidence="34">
    <location>
        <position position="323"/>
    </location>
    <ligand>
        <name>Ca(2+)</name>
        <dbReference type="ChEBI" id="CHEBI:29108"/>
        <label>2</label>
    </ligand>
</feature>
<feature type="binding site" evidence="34">
    <location>
        <position position="462"/>
    </location>
    <ligand>
        <name>Ca(2+)</name>
        <dbReference type="ChEBI" id="CHEBI:29108"/>
        <label>4</label>
    </ligand>
</feature>
<evidence type="ECO:0000259" key="38">
    <source>
        <dbReference type="SMART" id="SM00235"/>
    </source>
</evidence>
<evidence type="ECO:0000256" key="7">
    <source>
        <dbReference type="ARBA" id="ARBA00011891"/>
    </source>
</evidence>
<dbReference type="Pfam" id="PF01471">
    <property type="entry name" value="PG_binding_1"/>
    <property type="match status" value="1"/>
</dbReference>
<evidence type="ECO:0000256" key="22">
    <source>
        <dbReference type="ARBA" id="ARBA00023105"/>
    </source>
</evidence>
<evidence type="ECO:0000313" key="40">
    <source>
        <dbReference type="Proteomes" id="UP001148018"/>
    </source>
</evidence>
<feature type="repeat" description="Hemopexin" evidence="36">
    <location>
        <begin position="458"/>
        <end position="502"/>
    </location>
</feature>
<dbReference type="SMART" id="SM00120">
    <property type="entry name" value="HX"/>
    <property type="match status" value="4"/>
</dbReference>
<evidence type="ECO:0000256" key="35">
    <source>
        <dbReference type="PIRSR" id="PIRSR621190-3"/>
    </source>
</evidence>
<dbReference type="Pfam" id="PF00045">
    <property type="entry name" value="Hemopexin"/>
    <property type="match status" value="3"/>
</dbReference>
<keyword evidence="26" id="KW-0325">Glycoprotein</keyword>
<feature type="binding site" evidence="34">
    <location>
        <position position="327"/>
    </location>
    <ligand>
        <name>Ca(2+)</name>
        <dbReference type="ChEBI" id="CHEBI:29108"/>
        <label>3</label>
    </ligand>
</feature>
<feature type="binding site" evidence="31">
    <location>
        <position position="20"/>
    </location>
    <ligand>
        <name>Ca(2+)</name>
        <dbReference type="ChEBI" id="CHEBI:29108"/>
    </ligand>
</feature>
<comment type="pathway">
    <text evidence="4">Sphingolipid metabolism.</text>
</comment>
<feature type="repeat" description="Hemopexin" evidence="36">
    <location>
        <begin position="504"/>
        <end position="552"/>
    </location>
</feature>
<feature type="binding site" evidence="32">
    <location>
        <position position="81"/>
    </location>
    <ligand>
        <name>Zn(2+)</name>
        <dbReference type="ChEBI" id="CHEBI:29105"/>
        <note>catalytic</note>
    </ligand>
</feature>
<evidence type="ECO:0000256" key="16">
    <source>
        <dbReference type="ARBA" id="ARBA00022801"/>
    </source>
</evidence>
<dbReference type="PROSITE" id="PS51642">
    <property type="entry name" value="HEMOPEXIN_2"/>
    <property type="match status" value="4"/>
</dbReference>
<evidence type="ECO:0000256" key="23">
    <source>
        <dbReference type="ARBA" id="ARBA00023136"/>
    </source>
</evidence>
<dbReference type="AlphaFoldDB" id="A0A9Q0DJD4"/>
<keyword evidence="15" id="KW-0677">Repeat</keyword>
<evidence type="ECO:0000256" key="4">
    <source>
        <dbReference type="ARBA" id="ARBA00004991"/>
    </source>
</evidence>
<keyword evidence="10" id="KW-0272">Extracellular matrix</keyword>
<evidence type="ECO:0000256" key="8">
    <source>
        <dbReference type="ARBA" id="ARBA00018037"/>
    </source>
</evidence>
<comment type="pathway">
    <text evidence="3">Lipid metabolism; sphingolipid metabolism.</text>
</comment>
<feature type="active site" evidence="33">
    <location>
        <position position="348"/>
    </location>
</feature>
<comment type="cofactor">
    <cofactor evidence="34">
        <name>Zn(2+)</name>
        <dbReference type="ChEBI" id="CHEBI:29105"/>
    </cofactor>
    <text evidence="34">Binds 2 Zn(2+) ions per subunit.</text>
</comment>
<evidence type="ECO:0000256" key="5">
    <source>
        <dbReference type="ARBA" id="ARBA00009780"/>
    </source>
</evidence>
<dbReference type="FunFam" id="3.40.390.10:FF:000007">
    <property type="entry name" value="Collagenase 3"/>
    <property type="match status" value="1"/>
</dbReference>
<feature type="binding site" evidence="34">
    <location>
        <position position="325"/>
    </location>
    <ligand>
        <name>Zn(2+)</name>
        <dbReference type="ChEBI" id="CHEBI:29105"/>
        <label>1</label>
    </ligand>
</feature>
<dbReference type="GO" id="GO:0030198">
    <property type="term" value="P:extracellular matrix organization"/>
    <property type="evidence" value="ECO:0007669"/>
    <property type="project" value="TreeGrafter"/>
</dbReference>
<evidence type="ECO:0000256" key="34">
    <source>
        <dbReference type="PIRSR" id="PIRSR621190-2"/>
    </source>
</evidence>
<dbReference type="InterPro" id="IPR036375">
    <property type="entry name" value="Hemopexin-like_dom_sf"/>
</dbReference>
<keyword evidence="13 31" id="KW-0479">Metal-binding</keyword>
<evidence type="ECO:0000256" key="25">
    <source>
        <dbReference type="ARBA" id="ARBA00023157"/>
    </source>
</evidence>
<keyword evidence="25 35" id="KW-1015">Disulfide bond</keyword>
<dbReference type="GO" id="GO:0017040">
    <property type="term" value="F:N-acylsphingosine amidohydrolase activity"/>
    <property type="evidence" value="ECO:0007669"/>
    <property type="project" value="UniProtKB-EC"/>
</dbReference>
<keyword evidence="23 37" id="KW-0472">Membrane</keyword>
<feature type="binding site" evidence="31">
    <location>
        <position position="24"/>
    </location>
    <ligand>
        <name>Ca(2+)</name>
        <dbReference type="ChEBI" id="CHEBI:29108"/>
    </ligand>
</feature>
<feature type="binding site" evidence="34">
    <location>
        <position position="297"/>
    </location>
    <ligand>
        <name>Zn(2+)</name>
        <dbReference type="ChEBI" id="CHEBI:29105"/>
        <label>1</label>
    </ligand>
</feature>
<dbReference type="GO" id="GO:0005615">
    <property type="term" value="C:extracellular space"/>
    <property type="evidence" value="ECO:0007669"/>
    <property type="project" value="TreeGrafter"/>
</dbReference>
<feature type="binding site" evidence="31">
    <location>
        <position position="33"/>
    </location>
    <ligand>
        <name>Ca(2+)</name>
        <dbReference type="ChEBI" id="CHEBI:29108"/>
    </ligand>
</feature>
<feature type="binding site" evidence="34">
    <location>
        <position position="418"/>
    </location>
    <ligand>
        <name>Ca(2+)</name>
        <dbReference type="ChEBI" id="CHEBI:29108"/>
        <label>4</label>
    </ligand>
</feature>
<keyword evidence="40" id="KW-1185">Reference proteome</keyword>
<evidence type="ECO:0000256" key="26">
    <source>
        <dbReference type="ARBA" id="ARBA00023180"/>
    </source>
</evidence>
<feature type="binding site" evidence="34">
    <location>
        <position position="287"/>
    </location>
    <ligand>
        <name>Ca(2+)</name>
        <dbReference type="ChEBI" id="CHEBI:29108"/>
        <label>2</label>
    </ligand>
</feature>
<dbReference type="PRINTS" id="PR00138">
    <property type="entry name" value="MATRIXIN"/>
</dbReference>
<protein>
    <recommendedName>
        <fullName evidence="8">Collagenase 3</fullName>
        <ecNumber evidence="7">3.5.1.23</ecNumber>
    </recommendedName>
    <alternativeName>
        <fullName evidence="27">Matrix metalloproteinase-13</fullName>
    </alternativeName>
</protein>
<keyword evidence="18 31" id="KW-0106">Calcium</keyword>
<evidence type="ECO:0000256" key="20">
    <source>
        <dbReference type="ARBA" id="ARBA00022989"/>
    </source>
</evidence>
<keyword evidence="21" id="KW-0482">Metalloprotease</keyword>
<dbReference type="InterPro" id="IPR021190">
    <property type="entry name" value="Pept_M10A"/>
</dbReference>
<dbReference type="GO" id="GO:0031012">
    <property type="term" value="C:extracellular matrix"/>
    <property type="evidence" value="ECO:0007669"/>
    <property type="project" value="InterPro"/>
</dbReference>
<dbReference type="GO" id="GO:0006672">
    <property type="term" value="P:ceramide metabolic process"/>
    <property type="evidence" value="ECO:0007669"/>
    <property type="project" value="InterPro"/>
</dbReference>
<feature type="binding site" evidence="31">
    <location>
        <position position="22"/>
    </location>
    <ligand>
        <name>Ca(2+)</name>
        <dbReference type="ChEBI" id="CHEBI:29108"/>
    </ligand>
</feature>
<evidence type="ECO:0000256" key="14">
    <source>
        <dbReference type="ARBA" id="ARBA00022729"/>
    </source>
</evidence>
<evidence type="ECO:0000256" key="3">
    <source>
        <dbReference type="ARBA" id="ARBA00004760"/>
    </source>
</evidence>
<feature type="binding site" evidence="34">
    <location>
        <position position="464"/>
    </location>
    <ligand>
        <name>Ca(2+)</name>
        <dbReference type="ChEBI" id="CHEBI:29108"/>
        <label>5</label>
    </ligand>
</feature>
<sequence length="611" mass="69087">MAPSADRQGYWGRPTSTLDWCEENYVVSYYIAEFWNTVSNLIMILPPLYGALQTYRDGLEFRYTCSFLGLAAVGVGSWCFHMTLLYEMQHLDTQSQSLVYQQAETQTDAVLAGTGLAEMGTLWLGLLVLLVPSELHGFPLRSPGTPPVPPAPSEDEVLFAKSFLERFYGYLSSGSDRQRREAHATNDSTALCAAVKQMQRGFGLPADGRLTADTLALMRRPRCGLSDAEPFRRTWRWKRSTVSYRISSYGPTVGGASEVRKSFRAAWRMWAEVTPIRVRRRSRRDADVVISFHRGDHEDGSPFDGRGGGLAHAFLPGRGLGGDVHFDQDEDWSFNATGINLFAVAVHEFGHALGLPHSWDPGAVMYPTYSFLPDLRLSEQDVKEVQHMYGTNPMFASLFSERPPPRTPDKCDSNLSFDAVTELQQEIVFFKDRFMWRKYPASDEIGISLIGGLWPDVPHNMDAAYENVEMNQLMFFKGTGLVVQLKLMEGFPRSISELGFSPRVEAVDASLHFRSARLTIFFTGNECWRYDERRKTMEEGSPAPIHKEWPGVPSHLDAAVFYKGFVYFFKGGFQYKYDPEVRYLVSRRSAIHMLGCRADSGKDMRLKETRA</sequence>
<evidence type="ECO:0000256" key="15">
    <source>
        <dbReference type="ARBA" id="ARBA00022737"/>
    </source>
</evidence>
<evidence type="ECO:0000256" key="10">
    <source>
        <dbReference type="ARBA" id="ARBA00022530"/>
    </source>
</evidence>
<evidence type="ECO:0000256" key="36">
    <source>
        <dbReference type="PROSITE-ProRule" id="PRU01011"/>
    </source>
</evidence>
<evidence type="ECO:0000256" key="21">
    <source>
        <dbReference type="ARBA" id="ARBA00023049"/>
    </source>
</evidence>
<feature type="binding site" description="in inhibited form" evidence="34">
    <location>
        <position position="223"/>
    </location>
    <ligand>
        <name>Zn(2+)</name>
        <dbReference type="ChEBI" id="CHEBI:29105"/>
        <label>2</label>
        <note>catalytic</note>
    </ligand>
</feature>
<dbReference type="Gene3D" id="2.110.10.10">
    <property type="entry name" value="Hemopexin-like domain"/>
    <property type="match status" value="1"/>
</dbReference>
<dbReference type="InterPro" id="IPR001818">
    <property type="entry name" value="Pept_M10_metallopeptidase"/>
</dbReference>